<evidence type="ECO:0000313" key="2">
    <source>
        <dbReference type="Proteomes" id="UP001596047"/>
    </source>
</evidence>
<name>A0ABW0W2N4_9BACL</name>
<comment type="caution">
    <text evidence="1">The sequence shown here is derived from an EMBL/GenBank/DDBJ whole genome shotgun (WGS) entry which is preliminary data.</text>
</comment>
<protein>
    <submittedName>
        <fullName evidence="1">YuzB family protein</fullName>
    </submittedName>
</protein>
<evidence type="ECO:0000313" key="1">
    <source>
        <dbReference type="EMBL" id="MFC5652440.1"/>
    </source>
</evidence>
<reference evidence="2" key="1">
    <citation type="journal article" date="2019" name="Int. J. Syst. Evol. Microbiol.">
        <title>The Global Catalogue of Microorganisms (GCM) 10K type strain sequencing project: providing services to taxonomists for standard genome sequencing and annotation.</title>
        <authorList>
            <consortium name="The Broad Institute Genomics Platform"/>
            <consortium name="The Broad Institute Genome Sequencing Center for Infectious Disease"/>
            <person name="Wu L."/>
            <person name="Ma J."/>
        </authorList>
    </citation>
    <scope>NUCLEOTIDE SEQUENCE [LARGE SCALE GENOMIC DNA]</scope>
    <source>
        <strain evidence="2">CGMCC 1.3240</strain>
    </source>
</reference>
<dbReference type="InterPro" id="IPR009910">
    <property type="entry name" value="DUF1450"/>
</dbReference>
<dbReference type="RefSeq" id="WP_379191111.1">
    <property type="nucleotide sequence ID" value="NZ_JBHSOW010000096.1"/>
</dbReference>
<proteinExistence type="predicted"/>
<dbReference type="Pfam" id="PF07293">
    <property type="entry name" value="DUF1450"/>
    <property type="match status" value="1"/>
</dbReference>
<dbReference type="Proteomes" id="UP001596047">
    <property type="component" value="Unassembled WGS sequence"/>
</dbReference>
<dbReference type="EMBL" id="JBHSOW010000096">
    <property type="protein sequence ID" value="MFC5652440.1"/>
    <property type="molecule type" value="Genomic_DNA"/>
</dbReference>
<keyword evidence="2" id="KW-1185">Reference proteome</keyword>
<gene>
    <name evidence="1" type="ORF">ACFPYJ_25655</name>
</gene>
<sequence>MKPIIEFCASNMHHGTGTLMKKLEQNPDYDVIEYGCLGNCGECYLAPFGMVDGQIIAASSVEELEVLILQAIDNQQAEREALDRLIDDL</sequence>
<accession>A0ABW0W2N4</accession>
<organism evidence="1 2">
    <name type="scientific">Paenibacillus solisilvae</name>
    <dbReference type="NCBI Taxonomy" id="2486751"/>
    <lineage>
        <taxon>Bacteria</taxon>
        <taxon>Bacillati</taxon>
        <taxon>Bacillota</taxon>
        <taxon>Bacilli</taxon>
        <taxon>Bacillales</taxon>
        <taxon>Paenibacillaceae</taxon>
        <taxon>Paenibacillus</taxon>
    </lineage>
</organism>